<proteinExistence type="predicted"/>
<dbReference type="STRING" id="463040.CAL15_17590"/>
<keyword evidence="3" id="KW-1185">Reference proteome</keyword>
<dbReference type="KEGG" id="bgm:CAL15_17590"/>
<keyword evidence="1" id="KW-0732">Signal</keyword>
<gene>
    <name evidence="2" type="ORF">CAL15_17590</name>
</gene>
<dbReference type="InterPro" id="IPR021747">
    <property type="entry name" value="DUF3313"/>
</dbReference>
<dbReference type="PROSITE" id="PS51257">
    <property type="entry name" value="PROKAR_LIPOPROTEIN"/>
    <property type="match status" value="1"/>
</dbReference>
<organism evidence="2 3">
    <name type="scientific">Bordetella genomosp. 13</name>
    <dbReference type="NCBI Taxonomy" id="463040"/>
    <lineage>
        <taxon>Bacteria</taxon>
        <taxon>Pseudomonadati</taxon>
        <taxon>Pseudomonadota</taxon>
        <taxon>Betaproteobacteria</taxon>
        <taxon>Burkholderiales</taxon>
        <taxon>Alcaligenaceae</taxon>
        <taxon>Bordetella</taxon>
    </lineage>
</organism>
<dbReference type="Proteomes" id="UP000194161">
    <property type="component" value="Chromosome"/>
</dbReference>
<name>A0A1W6ZF64_9BORD</name>
<feature type="signal peptide" evidence="1">
    <location>
        <begin position="1"/>
        <end position="22"/>
    </location>
</feature>
<evidence type="ECO:0000313" key="2">
    <source>
        <dbReference type="EMBL" id="ARP96026.1"/>
    </source>
</evidence>
<sequence length="230" mass="24592">MKINSPLRAIFWGISAALLVSACSTAPSPQDSGFLQKDYGLLKQETTPDGGTRRVYVSSAFTPANYNAVWLDQVAYYPEPQPTENVSMENLTQIRNAIDQSLRHKIGRQVRLVDRASPGVAHVRIAITAIGAEKEALKAYQYIPIALVLTGAKAALEGGMPRDASIAIETRVTDSMSGELLYAAVRGGTGERIAKATQDQGGVQLSNLQALIDQWSTGAAAEVRTYVAGG</sequence>
<accession>A0A1W6ZF64</accession>
<dbReference type="EMBL" id="CP021111">
    <property type="protein sequence ID" value="ARP96026.1"/>
    <property type="molecule type" value="Genomic_DNA"/>
</dbReference>
<dbReference type="RefSeq" id="WP_086079778.1">
    <property type="nucleotide sequence ID" value="NZ_CP021111.1"/>
</dbReference>
<reference evidence="2 3" key="1">
    <citation type="submission" date="2017-05" db="EMBL/GenBank/DDBJ databases">
        <title>Complete and WGS of Bordetella genogroups.</title>
        <authorList>
            <person name="Spilker T."/>
            <person name="LiPuma J."/>
        </authorList>
    </citation>
    <scope>NUCLEOTIDE SEQUENCE [LARGE SCALE GENOMIC DNA]</scope>
    <source>
        <strain evidence="2 3">AU7206</strain>
    </source>
</reference>
<evidence type="ECO:0000313" key="3">
    <source>
        <dbReference type="Proteomes" id="UP000194161"/>
    </source>
</evidence>
<feature type="chain" id="PRO_5012009503" description="DUF3313 domain-containing protein" evidence="1">
    <location>
        <begin position="23"/>
        <end position="230"/>
    </location>
</feature>
<evidence type="ECO:0000256" key="1">
    <source>
        <dbReference type="SAM" id="SignalP"/>
    </source>
</evidence>
<dbReference type="Pfam" id="PF11769">
    <property type="entry name" value="DUF3313"/>
    <property type="match status" value="1"/>
</dbReference>
<evidence type="ECO:0008006" key="4">
    <source>
        <dbReference type="Google" id="ProtNLM"/>
    </source>
</evidence>
<dbReference type="AlphaFoldDB" id="A0A1W6ZF64"/>
<protein>
    <recommendedName>
        <fullName evidence="4">DUF3313 domain-containing protein</fullName>
    </recommendedName>
</protein>
<dbReference type="OrthoDB" id="5565234at2"/>